<sequence length="625" mass="72011">HDTNPSCVFLPVGVSQPLWDLNLRNVLLLEKDPEEEPHSPMNQIRRYQRILILSLLFLSVIAPLVFVSHRLNLLTPLGRREFLEDLYRATYRTDTLKLNAVEQEGAEELEEPNQVVYTEKDFVSTISYDSEKNNDSKESRNGGYRGNTLESNGFNQDKRQQQGAQQKELSSMAQGRNIHDSQKMSEKNIEVTHKKVQEIKDQIILAKAYLKIAPPSSNLRLRELEQLTREMELAVGEATQDSDLSTSGLQKMRHMEVSLSKVYRAFPDCSAMAAKLHTMKRQVEEQVRSQRHQATYLVNLAARTAPKGLHCLSMRLTAEYFALRPEERKLPNENKIHHPDLYHYAVFSDNVLACAVVVNSTISTAKEQEKLVFHVVTKSLNLPAISMWFLINPPGKATIHIQSIDNFEWLSKYNASQENNSSDPRYISELNYLRFYLPDIFPALNKIVLFDHDVVVQQDLSGLWNTNMKGNVIGAVSTCQEGKIPFHRIDMFINFSDPLIGKKFDVNACTWAFGMNLFDLQQWRRHNLTAVYHKHLQMGLWNVGSLPLGWLTFYNKTELLDRQWHVLGLGYSSNVDRNDIERAAVIHYDGIRKPWLDIAMGRYKSYWTNFLNFDNLLLQQCNLQA</sequence>
<dbReference type="GO" id="GO:0000139">
    <property type="term" value="C:Golgi membrane"/>
    <property type="evidence" value="ECO:0007669"/>
    <property type="project" value="UniProtKB-SubCell"/>
</dbReference>
<organism evidence="7 8">
    <name type="scientific">Mucuna pruriens</name>
    <name type="common">Velvet bean</name>
    <name type="synonym">Dolichos pruriens</name>
    <dbReference type="NCBI Taxonomy" id="157652"/>
    <lineage>
        <taxon>Eukaryota</taxon>
        <taxon>Viridiplantae</taxon>
        <taxon>Streptophyta</taxon>
        <taxon>Embryophyta</taxon>
        <taxon>Tracheophyta</taxon>
        <taxon>Spermatophyta</taxon>
        <taxon>Magnoliopsida</taxon>
        <taxon>eudicotyledons</taxon>
        <taxon>Gunneridae</taxon>
        <taxon>Pentapetalae</taxon>
        <taxon>rosids</taxon>
        <taxon>fabids</taxon>
        <taxon>Fabales</taxon>
        <taxon>Fabaceae</taxon>
        <taxon>Papilionoideae</taxon>
        <taxon>50 kb inversion clade</taxon>
        <taxon>NPAAA clade</taxon>
        <taxon>indigoferoid/millettioid clade</taxon>
        <taxon>Phaseoleae</taxon>
        <taxon>Mucuna</taxon>
    </lineage>
</organism>
<feature type="non-terminal residue" evidence="7">
    <location>
        <position position="1"/>
    </location>
</feature>
<evidence type="ECO:0000256" key="2">
    <source>
        <dbReference type="ARBA" id="ARBA00006351"/>
    </source>
</evidence>
<accession>A0A371EHX0</accession>
<gene>
    <name evidence="7" type="primary">GAUT6</name>
    <name evidence="7" type="ORF">CR513_55687</name>
</gene>
<keyword evidence="5" id="KW-0961">Cell wall biogenesis/degradation</keyword>
<keyword evidence="4" id="KW-0808">Transferase</keyword>
<dbReference type="Pfam" id="PF01501">
    <property type="entry name" value="Glyco_transf_8"/>
    <property type="match status" value="1"/>
</dbReference>
<comment type="caution">
    <text evidence="7">The sequence shown here is derived from an EMBL/GenBank/DDBJ whole genome shotgun (WGS) entry which is preliminary data.</text>
</comment>
<dbReference type="EC" id="2.4.1.-" evidence="5"/>
<dbReference type="PANTHER" id="PTHR32116">
    <property type="entry name" value="GALACTURONOSYLTRANSFERASE 4-RELATED"/>
    <property type="match status" value="1"/>
</dbReference>
<comment type="similarity">
    <text evidence="2 5">Belongs to the glycosyltransferase 8 family.</text>
</comment>
<proteinExistence type="inferred from homology"/>
<evidence type="ECO:0000313" key="8">
    <source>
        <dbReference type="Proteomes" id="UP000257109"/>
    </source>
</evidence>
<name>A0A371EHX0_MUCPR</name>
<keyword evidence="5" id="KW-0333">Golgi apparatus</keyword>
<reference evidence="7" key="1">
    <citation type="submission" date="2018-05" db="EMBL/GenBank/DDBJ databases">
        <title>Draft genome of Mucuna pruriens seed.</title>
        <authorList>
            <person name="Nnadi N.E."/>
            <person name="Vos R."/>
            <person name="Hasami M.H."/>
            <person name="Devisetty U.K."/>
            <person name="Aguiy J.C."/>
        </authorList>
    </citation>
    <scope>NUCLEOTIDE SEQUENCE [LARGE SCALE GENOMIC DNA]</scope>
    <source>
        <strain evidence="7">JCA_2017</strain>
    </source>
</reference>
<keyword evidence="8" id="KW-1185">Reference proteome</keyword>
<dbReference type="EMBL" id="QJKJ01013797">
    <property type="protein sequence ID" value="RDX65638.1"/>
    <property type="molecule type" value="Genomic_DNA"/>
</dbReference>
<comment type="subcellular location">
    <subcellularLocation>
        <location evidence="5">Golgi apparatus membrane</location>
        <topology evidence="5">Single-pass type II membrane protein</topology>
    </subcellularLocation>
</comment>
<dbReference type="OrthoDB" id="411524at2759"/>
<comment type="pathway">
    <text evidence="1 5">Glycan metabolism; pectin biosynthesis.</text>
</comment>
<dbReference type="InterPro" id="IPR029044">
    <property type="entry name" value="Nucleotide-diphossugar_trans"/>
</dbReference>
<dbReference type="Pfam" id="PF25557">
    <property type="entry name" value="GAUT_1"/>
    <property type="match status" value="1"/>
</dbReference>
<feature type="compositionally biased region" description="Basic and acidic residues" evidence="6">
    <location>
        <begin position="177"/>
        <end position="186"/>
    </location>
</feature>
<evidence type="ECO:0000256" key="1">
    <source>
        <dbReference type="ARBA" id="ARBA00004877"/>
    </source>
</evidence>
<keyword evidence="5" id="KW-0472">Membrane</keyword>
<dbReference type="GO" id="GO:0047262">
    <property type="term" value="F:polygalacturonate 4-alpha-galacturonosyltransferase activity"/>
    <property type="evidence" value="ECO:0007669"/>
    <property type="project" value="InterPro"/>
</dbReference>
<feature type="compositionally biased region" description="Basic and acidic residues" evidence="6">
    <location>
        <begin position="129"/>
        <end position="140"/>
    </location>
</feature>
<dbReference type="AlphaFoldDB" id="A0A371EHX0"/>
<evidence type="ECO:0000313" key="7">
    <source>
        <dbReference type="EMBL" id="RDX65638.1"/>
    </source>
</evidence>
<feature type="region of interest" description="Disordered" evidence="6">
    <location>
        <begin position="127"/>
        <end position="186"/>
    </location>
</feature>
<dbReference type="Gene3D" id="3.90.550.10">
    <property type="entry name" value="Spore Coat Polysaccharide Biosynthesis Protein SpsA, Chain A"/>
    <property type="match status" value="1"/>
</dbReference>
<dbReference type="GO" id="GO:0071555">
    <property type="term" value="P:cell wall organization"/>
    <property type="evidence" value="ECO:0007669"/>
    <property type="project" value="UniProtKB-KW"/>
</dbReference>
<dbReference type="PANTHER" id="PTHR32116:SF111">
    <property type="entry name" value="HEXOSYLTRANSFERASE"/>
    <property type="match status" value="1"/>
</dbReference>
<dbReference type="InterPro" id="IPR002495">
    <property type="entry name" value="Glyco_trans_8"/>
</dbReference>
<dbReference type="UniPathway" id="UPA00845"/>
<evidence type="ECO:0000256" key="6">
    <source>
        <dbReference type="SAM" id="MobiDB-lite"/>
    </source>
</evidence>
<dbReference type="InterPro" id="IPR029993">
    <property type="entry name" value="GAUT"/>
</dbReference>
<protein>
    <recommendedName>
        <fullName evidence="5">Hexosyltransferase</fullName>
        <ecNumber evidence="5">2.4.1.-</ecNumber>
    </recommendedName>
</protein>
<evidence type="ECO:0000256" key="5">
    <source>
        <dbReference type="RuleBase" id="RU362027"/>
    </source>
</evidence>
<evidence type="ECO:0000256" key="3">
    <source>
        <dbReference type="ARBA" id="ARBA00022676"/>
    </source>
</evidence>
<keyword evidence="5" id="KW-1133">Transmembrane helix</keyword>
<feature type="transmembrane region" description="Helical" evidence="5">
    <location>
        <begin position="50"/>
        <end position="71"/>
    </location>
</feature>
<dbReference type="Proteomes" id="UP000257109">
    <property type="component" value="Unassembled WGS sequence"/>
</dbReference>
<dbReference type="GO" id="GO:0045489">
    <property type="term" value="P:pectin biosynthetic process"/>
    <property type="evidence" value="ECO:0007669"/>
    <property type="project" value="UniProtKB-UniPathway"/>
</dbReference>
<keyword evidence="3 5" id="KW-0328">Glycosyltransferase</keyword>
<evidence type="ECO:0000256" key="4">
    <source>
        <dbReference type="ARBA" id="ARBA00022679"/>
    </source>
</evidence>
<dbReference type="SUPFAM" id="SSF53448">
    <property type="entry name" value="Nucleotide-diphospho-sugar transferases"/>
    <property type="match status" value="1"/>
</dbReference>
<keyword evidence="5" id="KW-0812">Transmembrane</keyword>